<accession>A0A0K0FHY6</accession>
<evidence type="ECO:0000313" key="2">
    <source>
        <dbReference type="WBParaSite" id="SVE_0850300.1"/>
    </source>
</evidence>
<sequence length="143" mass="16988">MQRKKIRHNLQQEHDMRMEIDTIENNVPDDWYGKEDIVLDDTNVFDQKLLKLMCLFAVKNIYTEKSLSAFNDFTIKLVNLVSEQFEDYEDTIDTRARLSTVAFNLDIAKKTYPEFYYETTEVPFFKKNTQNTFDSEEESEIGT</sequence>
<organism evidence="1 2">
    <name type="scientific">Strongyloides venezuelensis</name>
    <name type="common">Threadworm</name>
    <dbReference type="NCBI Taxonomy" id="75913"/>
    <lineage>
        <taxon>Eukaryota</taxon>
        <taxon>Metazoa</taxon>
        <taxon>Ecdysozoa</taxon>
        <taxon>Nematoda</taxon>
        <taxon>Chromadorea</taxon>
        <taxon>Rhabditida</taxon>
        <taxon>Tylenchina</taxon>
        <taxon>Panagrolaimomorpha</taxon>
        <taxon>Strongyloidoidea</taxon>
        <taxon>Strongyloididae</taxon>
        <taxon>Strongyloides</taxon>
    </lineage>
</organism>
<dbReference type="Proteomes" id="UP000035680">
    <property type="component" value="Unassembled WGS sequence"/>
</dbReference>
<proteinExistence type="predicted"/>
<reference evidence="1" key="1">
    <citation type="submission" date="2014-07" db="EMBL/GenBank/DDBJ databases">
        <authorList>
            <person name="Martin A.A"/>
            <person name="De Silva N."/>
        </authorList>
    </citation>
    <scope>NUCLEOTIDE SEQUENCE</scope>
</reference>
<name>A0A0K0FHY6_STRVS</name>
<reference evidence="2" key="2">
    <citation type="submission" date="2015-08" db="UniProtKB">
        <authorList>
            <consortium name="WormBaseParasite"/>
        </authorList>
    </citation>
    <scope>IDENTIFICATION</scope>
</reference>
<dbReference type="WBParaSite" id="SVE_0850300.1">
    <property type="protein sequence ID" value="SVE_0850300.1"/>
    <property type="gene ID" value="SVE_0850300"/>
</dbReference>
<protein>
    <submittedName>
        <fullName evidence="2">Uncharacterized protein</fullName>
    </submittedName>
</protein>
<dbReference type="AlphaFoldDB" id="A0A0K0FHY6"/>
<keyword evidence="1" id="KW-1185">Reference proteome</keyword>
<evidence type="ECO:0000313" key="1">
    <source>
        <dbReference type="Proteomes" id="UP000035680"/>
    </source>
</evidence>